<evidence type="ECO:0000313" key="3">
    <source>
        <dbReference type="Proteomes" id="UP000694555"/>
    </source>
</evidence>
<organism evidence="2 3">
    <name type="scientific">Buteo japonicus</name>
    <dbReference type="NCBI Taxonomy" id="224669"/>
    <lineage>
        <taxon>Eukaryota</taxon>
        <taxon>Metazoa</taxon>
        <taxon>Chordata</taxon>
        <taxon>Craniata</taxon>
        <taxon>Vertebrata</taxon>
        <taxon>Euteleostomi</taxon>
        <taxon>Archelosauria</taxon>
        <taxon>Archosauria</taxon>
        <taxon>Dinosauria</taxon>
        <taxon>Saurischia</taxon>
        <taxon>Theropoda</taxon>
        <taxon>Coelurosauria</taxon>
        <taxon>Aves</taxon>
        <taxon>Neognathae</taxon>
        <taxon>Neoaves</taxon>
        <taxon>Telluraves</taxon>
        <taxon>Accipitrimorphae</taxon>
        <taxon>Accipitriformes</taxon>
        <taxon>Accipitridae</taxon>
        <taxon>Accipitrinae</taxon>
        <taxon>Buteo</taxon>
    </lineage>
</organism>
<accession>A0A8C0B2C0</accession>
<reference evidence="2" key="2">
    <citation type="submission" date="2025-09" db="UniProtKB">
        <authorList>
            <consortium name="Ensembl"/>
        </authorList>
    </citation>
    <scope>IDENTIFICATION</scope>
</reference>
<reference evidence="2" key="1">
    <citation type="submission" date="2025-08" db="UniProtKB">
        <authorList>
            <consortium name="Ensembl"/>
        </authorList>
    </citation>
    <scope>IDENTIFICATION</scope>
</reference>
<evidence type="ECO:0000313" key="2">
    <source>
        <dbReference type="Ensembl" id="ENSBJAP00000010569.1"/>
    </source>
</evidence>
<sequence length="158" mass="17617">PTKLPRHPTRLPCHPTRPSCHPTKTPHHPTKPPRHPTRPPCHPTRPPCHPTKPSCHPTRHPNYPTNPPLIPHQGPPRPCVSQQLIWSQRWAGRADSEQVLGQWRTQDWLPLHGAIWAPSQGWPPVPACSLGSRMHPSPPSKHPWLCTSIAQLPDAGSG</sequence>
<dbReference type="Ensembl" id="ENSBJAT00000010869.1">
    <property type="protein sequence ID" value="ENSBJAP00000010569.1"/>
    <property type="gene ID" value="ENSBJAG00000007201.1"/>
</dbReference>
<evidence type="ECO:0000256" key="1">
    <source>
        <dbReference type="SAM" id="MobiDB-lite"/>
    </source>
</evidence>
<feature type="compositionally biased region" description="Pro residues" evidence="1">
    <location>
        <begin position="64"/>
        <end position="76"/>
    </location>
</feature>
<name>A0A8C0B2C0_9AVES</name>
<dbReference type="AlphaFoldDB" id="A0A8C0B2C0"/>
<proteinExistence type="predicted"/>
<protein>
    <submittedName>
        <fullName evidence="2">Uncharacterized protein</fullName>
    </submittedName>
</protein>
<feature type="region of interest" description="Disordered" evidence="1">
    <location>
        <begin position="1"/>
        <end position="76"/>
    </location>
</feature>
<feature type="compositionally biased region" description="Basic residues" evidence="1">
    <location>
        <begin position="24"/>
        <end position="37"/>
    </location>
</feature>
<keyword evidence="3" id="KW-1185">Reference proteome</keyword>
<feature type="compositionally biased region" description="Pro residues" evidence="1">
    <location>
        <begin position="38"/>
        <end position="50"/>
    </location>
</feature>
<dbReference type="Proteomes" id="UP000694555">
    <property type="component" value="Unplaced"/>
</dbReference>